<keyword evidence="2" id="KW-1185">Reference proteome</keyword>
<dbReference type="Proteomes" id="UP001470230">
    <property type="component" value="Unassembled WGS sequence"/>
</dbReference>
<proteinExistence type="predicted"/>
<name>A0ABR2HHM5_9EUKA</name>
<sequence length="107" mass="11921">MFEQYSNAFELISVTPFPIFKLLNPEQNENAELSILVTLSEIVNVPMIAEQCEKALDPIVVIQSGIVNVVILMQYSKTMDVIQLAGICKVVNPEQSLNTFCSISPKF</sequence>
<reference evidence="1 2" key="1">
    <citation type="submission" date="2024-04" db="EMBL/GenBank/DDBJ databases">
        <title>Tritrichomonas musculus Genome.</title>
        <authorList>
            <person name="Alves-Ferreira E."/>
            <person name="Grigg M."/>
            <person name="Lorenzi H."/>
            <person name="Galac M."/>
        </authorList>
    </citation>
    <scope>NUCLEOTIDE SEQUENCE [LARGE SCALE GENOMIC DNA]</scope>
    <source>
        <strain evidence="1 2">EAF2021</strain>
    </source>
</reference>
<evidence type="ECO:0000313" key="2">
    <source>
        <dbReference type="Proteomes" id="UP001470230"/>
    </source>
</evidence>
<protein>
    <submittedName>
        <fullName evidence="1">Uncharacterized protein</fullName>
    </submittedName>
</protein>
<organism evidence="1 2">
    <name type="scientific">Tritrichomonas musculus</name>
    <dbReference type="NCBI Taxonomy" id="1915356"/>
    <lineage>
        <taxon>Eukaryota</taxon>
        <taxon>Metamonada</taxon>
        <taxon>Parabasalia</taxon>
        <taxon>Tritrichomonadida</taxon>
        <taxon>Tritrichomonadidae</taxon>
        <taxon>Tritrichomonas</taxon>
    </lineage>
</organism>
<evidence type="ECO:0000313" key="1">
    <source>
        <dbReference type="EMBL" id="KAK8847294.1"/>
    </source>
</evidence>
<dbReference type="EMBL" id="JAPFFF010000028">
    <property type="protein sequence ID" value="KAK8847294.1"/>
    <property type="molecule type" value="Genomic_DNA"/>
</dbReference>
<accession>A0ABR2HHM5</accession>
<gene>
    <name evidence="1" type="ORF">M9Y10_019881</name>
</gene>
<comment type="caution">
    <text evidence="1">The sequence shown here is derived from an EMBL/GenBank/DDBJ whole genome shotgun (WGS) entry which is preliminary data.</text>
</comment>